<feature type="compositionally biased region" description="Acidic residues" evidence="2">
    <location>
        <begin position="67"/>
        <end position="78"/>
    </location>
</feature>
<dbReference type="InterPro" id="IPR040321">
    <property type="entry name" value="SCD2-like"/>
</dbReference>
<feature type="compositionally biased region" description="Low complexity" evidence="2">
    <location>
        <begin position="177"/>
        <end position="192"/>
    </location>
</feature>
<gene>
    <name evidence="3" type="ORF">RHSIM_Rhsim07G0176600</name>
</gene>
<accession>A0A834GXD7</accession>
<feature type="compositionally biased region" description="Low complexity" evidence="2">
    <location>
        <begin position="42"/>
        <end position="60"/>
    </location>
</feature>
<evidence type="ECO:0000313" key="4">
    <source>
        <dbReference type="Proteomes" id="UP000626092"/>
    </source>
</evidence>
<feature type="region of interest" description="Disordered" evidence="2">
    <location>
        <begin position="1"/>
        <end position="198"/>
    </location>
</feature>
<keyword evidence="4" id="KW-1185">Reference proteome</keyword>
<dbReference type="EMBL" id="WJXA01000007">
    <property type="protein sequence ID" value="KAF7138002.1"/>
    <property type="molecule type" value="Genomic_DNA"/>
</dbReference>
<feature type="compositionally biased region" description="Low complexity" evidence="2">
    <location>
        <begin position="79"/>
        <end position="91"/>
    </location>
</feature>
<feature type="compositionally biased region" description="Polar residues" evidence="2">
    <location>
        <begin position="131"/>
        <end position="175"/>
    </location>
</feature>
<evidence type="ECO:0008006" key="5">
    <source>
        <dbReference type="Google" id="ProtNLM"/>
    </source>
</evidence>
<organism evidence="3 4">
    <name type="scientific">Rhododendron simsii</name>
    <name type="common">Sims's rhododendron</name>
    <dbReference type="NCBI Taxonomy" id="118357"/>
    <lineage>
        <taxon>Eukaryota</taxon>
        <taxon>Viridiplantae</taxon>
        <taxon>Streptophyta</taxon>
        <taxon>Embryophyta</taxon>
        <taxon>Tracheophyta</taxon>
        <taxon>Spermatophyta</taxon>
        <taxon>Magnoliopsida</taxon>
        <taxon>eudicotyledons</taxon>
        <taxon>Gunneridae</taxon>
        <taxon>Pentapetalae</taxon>
        <taxon>asterids</taxon>
        <taxon>Ericales</taxon>
        <taxon>Ericaceae</taxon>
        <taxon>Ericoideae</taxon>
        <taxon>Rhodoreae</taxon>
        <taxon>Rhododendron</taxon>
    </lineage>
</organism>
<reference evidence="3" key="1">
    <citation type="submission" date="2019-11" db="EMBL/GenBank/DDBJ databases">
        <authorList>
            <person name="Liu Y."/>
            <person name="Hou J."/>
            <person name="Li T.-Q."/>
            <person name="Guan C.-H."/>
            <person name="Wu X."/>
            <person name="Wu H.-Z."/>
            <person name="Ling F."/>
            <person name="Zhang R."/>
            <person name="Shi X.-G."/>
            <person name="Ren J.-P."/>
            <person name="Chen E.-F."/>
            <person name="Sun J.-M."/>
        </authorList>
    </citation>
    <scope>NUCLEOTIDE SEQUENCE</scope>
    <source>
        <strain evidence="3">Adult_tree_wgs_1</strain>
        <tissue evidence="3">Leaves</tissue>
    </source>
</reference>
<sequence>MDGRMRAGYERQKSIGTAGGAPTSPMMVSPLHRHARSGSTGVKKPQNVAAKAAAQRLAQVMSTQSSADDDEDEEDDLLYDYAPATAAPSLGLAGGGRAASAARPRPASVRTSLDQPPSSGSASGGRFISPVDQQPPSAHSTSAARPSQPNFSEQPLSARSALPTRSSQATNSVEQVQPPSARSTSAARPSQPNNTMEQPLSARYTFAGRPNLAVKTVPMVPPSVPIKLRPQASSISAEIPFDIRRDKRQPGLWDDELAWAVKLCKLSLAATVRMLSLDMGSMNLRESGTQRSTSALQDELDMLQEENESLLDKIRLAEERCEEAEARARQLENQVANLGDGVSLEARLLSRQELLENYLKEAALQQREAALKVAAQSYGGRSEEIQALRMEAESARDEATYALEQLHDAESENKSLRIVTQRLLLTQEEMEEVVLKRCWLARYWGLCVRHGKVICLTHLSSHELLGGEVILEPWNPILCGSMTAHECLEECIHAEIATARYEYWSSFAPLPVEVVLAAGQKAKDENSFVNNDVAERENFLQDLNQLSGDGNVESMLLVEKGLRELSSLKVGEAVAIAMAQQRRSSSTKSGLTDDLKLPFEGQNFAEAYELSQEESEDVLFKRAWLTYFWRRAKNHGLEPDIAEERIQYLINHDTQSPTSSDAVDVERGLMELQKLGIETQLWEESRKLADQDSKMPIHSDF</sequence>
<feature type="compositionally biased region" description="Basic and acidic residues" evidence="2">
    <location>
        <begin position="1"/>
        <end position="13"/>
    </location>
</feature>
<evidence type="ECO:0000256" key="1">
    <source>
        <dbReference type="SAM" id="Coils"/>
    </source>
</evidence>
<comment type="caution">
    <text evidence="3">The sequence shown here is derived from an EMBL/GenBank/DDBJ whole genome shotgun (WGS) entry which is preliminary data.</text>
</comment>
<proteinExistence type="predicted"/>
<dbReference type="Proteomes" id="UP000626092">
    <property type="component" value="Unassembled WGS sequence"/>
</dbReference>
<feature type="coiled-coil region" evidence="1">
    <location>
        <begin position="293"/>
        <end position="341"/>
    </location>
</feature>
<dbReference type="GO" id="GO:0000911">
    <property type="term" value="P:cytokinesis by cell plate formation"/>
    <property type="evidence" value="ECO:0007669"/>
    <property type="project" value="InterPro"/>
</dbReference>
<evidence type="ECO:0000313" key="3">
    <source>
        <dbReference type="EMBL" id="KAF7138002.1"/>
    </source>
</evidence>
<dbReference type="PANTHER" id="PTHR31762:SF10">
    <property type="entry name" value="FAS-BINDING FACTOR-LIKE PROTEIN"/>
    <property type="match status" value="1"/>
</dbReference>
<name>A0A834GXD7_RHOSS</name>
<evidence type="ECO:0000256" key="2">
    <source>
        <dbReference type="SAM" id="MobiDB-lite"/>
    </source>
</evidence>
<keyword evidence="1" id="KW-0175">Coiled coil</keyword>
<dbReference type="OrthoDB" id="2014962at2759"/>
<dbReference type="PANTHER" id="PTHR31762">
    <property type="entry name" value="FAS-BINDING FACTOR-LIKE PROTEIN"/>
    <property type="match status" value="1"/>
</dbReference>
<dbReference type="AlphaFoldDB" id="A0A834GXD7"/>
<protein>
    <recommendedName>
        <fullName evidence="5">Coiled-coil domain-containing protein SCD2</fullName>
    </recommendedName>
</protein>
<feature type="compositionally biased region" description="Low complexity" evidence="2">
    <location>
        <begin position="98"/>
        <end position="112"/>
    </location>
</feature>